<dbReference type="WBParaSite" id="PSAMB.scaffold3570size22295.g22003.t1">
    <property type="protein sequence ID" value="PSAMB.scaffold3570size22295.g22003.t1"/>
    <property type="gene ID" value="PSAMB.scaffold3570size22295.g22003"/>
</dbReference>
<name>A0A914W9Z7_9BILA</name>
<feature type="compositionally biased region" description="Basic and acidic residues" evidence="1">
    <location>
        <begin position="110"/>
        <end position="121"/>
    </location>
</feature>
<evidence type="ECO:0000256" key="1">
    <source>
        <dbReference type="SAM" id="MobiDB-lite"/>
    </source>
</evidence>
<evidence type="ECO:0000313" key="3">
    <source>
        <dbReference type="WBParaSite" id="PSAMB.scaffold3570size22295.g22003.t1"/>
    </source>
</evidence>
<protein>
    <submittedName>
        <fullName evidence="3">Uncharacterized protein</fullName>
    </submittedName>
</protein>
<accession>A0A914W9Z7</accession>
<feature type="compositionally biased region" description="Basic residues" evidence="1">
    <location>
        <begin position="95"/>
        <end position="109"/>
    </location>
</feature>
<proteinExistence type="predicted"/>
<reference evidence="3" key="1">
    <citation type="submission" date="2022-11" db="UniProtKB">
        <authorList>
            <consortium name="WormBaseParasite"/>
        </authorList>
    </citation>
    <scope>IDENTIFICATION</scope>
</reference>
<keyword evidence="2" id="KW-1185">Reference proteome</keyword>
<evidence type="ECO:0000313" key="2">
    <source>
        <dbReference type="Proteomes" id="UP000887566"/>
    </source>
</evidence>
<organism evidence="2 3">
    <name type="scientific">Plectus sambesii</name>
    <dbReference type="NCBI Taxonomy" id="2011161"/>
    <lineage>
        <taxon>Eukaryota</taxon>
        <taxon>Metazoa</taxon>
        <taxon>Ecdysozoa</taxon>
        <taxon>Nematoda</taxon>
        <taxon>Chromadorea</taxon>
        <taxon>Plectida</taxon>
        <taxon>Plectina</taxon>
        <taxon>Plectoidea</taxon>
        <taxon>Plectidae</taxon>
        <taxon>Plectus</taxon>
    </lineage>
</organism>
<dbReference type="Proteomes" id="UP000887566">
    <property type="component" value="Unplaced"/>
</dbReference>
<dbReference type="AlphaFoldDB" id="A0A914W9Z7"/>
<sequence length="121" mass="13564">MVRAGDGAVCGWQVVAFIRSGGCWRLALNWRRWRTVSGGVRQRFFRGSLCVSRSVMLAARVAERGGWRRFDWAFVLRRDATTAAATATDVDKRGRAAPRAHRPPRWPKKATKDDPGRPNAA</sequence>
<feature type="region of interest" description="Disordered" evidence="1">
    <location>
        <begin position="86"/>
        <end position="121"/>
    </location>
</feature>